<dbReference type="Proteomes" id="UP000502415">
    <property type="component" value="Chromosome"/>
</dbReference>
<sequence length="319" mass="34730">MSAFLQFVQANGIIVPDTFTPGRWIRCKTESHPRKKNASIKLADDGLVGWCQDYAVHMEPLTWRAGDGAALAAPIDRAEIARRQAARRADLVNATHAARAAYAACAPLRDSHPYLVNKSLGVAGCVGLRVDAAGWLVIPMLYNGKVLSLQRISPDGEKKFHPGATTKYAYYAIERPGAVVTVLVEGFATGLTVFQAIPNSRVIVGFNAGNLALVAERMERRGMGVVCADNDHETEMRRGFNPGLDAARAAAEVLGVGVAFPTCEQGTDWNDYVMEQMELAHAGQRFSFSRKRTAIQIQTSVFADVKLKVMRAAQLMRAK</sequence>
<dbReference type="InterPro" id="IPR034154">
    <property type="entry name" value="TOPRIM_DnaG/twinkle"/>
</dbReference>
<dbReference type="RefSeq" id="WP_170202700.1">
    <property type="nucleotide sequence ID" value="NZ_CP051685.1"/>
</dbReference>
<dbReference type="CDD" id="cd01029">
    <property type="entry name" value="TOPRIM_primases"/>
    <property type="match status" value="1"/>
</dbReference>
<dbReference type="Pfam" id="PF13362">
    <property type="entry name" value="Toprim_3"/>
    <property type="match status" value="1"/>
</dbReference>
<accession>A0A7Z2VWB1</accession>
<evidence type="ECO:0000313" key="2">
    <source>
        <dbReference type="EMBL" id="QJE00668.1"/>
    </source>
</evidence>
<dbReference type="InterPro" id="IPR006171">
    <property type="entry name" value="TOPRIM_dom"/>
</dbReference>
<dbReference type="AlphaFoldDB" id="A0A7Z2VWB1"/>
<name>A0A7Z2VWB1_9BURK</name>
<evidence type="ECO:0000313" key="3">
    <source>
        <dbReference type="Proteomes" id="UP000502415"/>
    </source>
</evidence>
<keyword evidence="3" id="KW-1185">Reference proteome</keyword>
<gene>
    <name evidence="2" type="ORF">HH212_12085</name>
</gene>
<protein>
    <recommendedName>
        <fullName evidence="1">Toprim domain-containing protein</fullName>
    </recommendedName>
</protein>
<proteinExistence type="predicted"/>
<dbReference type="EMBL" id="CP051685">
    <property type="protein sequence ID" value="QJE00668.1"/>
    <property type="molecule type" value="Genomic_DNA"/>
</dbReference>
<evidence type="ECO:0000259" key="1">
    <source>
        <dbReference type="Pfam" id="PF13362"/>
    </source>
</evidence>
<feature type="domain" description="Toprim" evidence="1">
    <location>
        <begin position="182"/>
        <end position="275"/>
    </location>
</feature>
<reference evidence="2 3" key="1">
    <citation type="submission" date="2020-04" db="EMBL/GenBank/DDBJ databases">
        <title>Genome sequencing of novel species.</title>
        <authorList>
            <person name="Heo J."/>
            <person name="Kim S.-J."/>
            <person name="Kim J.-S."/>
            <person name="Hong S.-B."/>
            <person name="Kwon S.-W."/>
        </authorList>
    </citation>
    <scope>NUCLEOTIDE SEQUENCE [LARGE SCALE GENOMIC DNA]</scope>
    <source>
        <strain evidence="2 3">GN2-R2</strain>
    </source>
</reference>
<dbReference type="KEGG" id="mfy:HH212_12085"/>
<organism evidence="2 3">
    <name type="scientific">Massilia forsythiae</name>
    <dbReference type="NCBI Taxonomy" id="2728020"/>
    <lineage>
        <taxon>Bacteria</taxon>
        <taxon>Pseudomonadati</taxon>
        <taxon>Pseudomonadota</taxon>
        <taxon>Betaproteobacteria</taxon>
        <taxon>Burkholderiales</taxon>
        <taxon>Oxalobacteraceae</taxon>
        <taxon>Telluria group</taxon>
        <taxon>Massilia</taxon>
    </lineage>
</organism>